<dbReference type="HOGENOM" id="CLU_012795_1_0_1"/>
<keyword evidence="9 17" id="KW-1133">Transmembrane helix</keyword>
<dbReference type="GeneTree" id="ENSGT00940000158512"/>
<dbReference type="NCBIfam" id="TIGR00870">
    <property type="entry name" value="trp"/>
    <property type="match status" value="1"/>
</dbReference>
<evidence type="ECO:0000256" key="16">
    <source>
        <dbReference type="SAM" id="MobiDB-lite"/>
    </source>
</evidence>
<evidence type="ECO:0000256" key="4">
    <source>
        <dbReference type="ARBA" id="ARBA00022568"/>
    </source>
</evidence>
<dbReference type="PROSITE" id="PS50297">
    <property type="entry name" value="ANK_REP_REGION"/>
    <property type="match status" value="1"/>
</dbReference>
<protein>
    <submittedName>
        <fullName evidence="19">Transient receptor potential cation channel, subfamily V, member 1</fullName>
    </submittedName>
</protein>
<dbReference type="SUPFAM" id="SSF48403">
    <property type="entry name" value="Ankyrin repeat"/>
    <property type="match status" value="1"/>
</dbReference>
<proteinExistence type="predicted"/>
<keyword evidence="3" id="KW-1003">Cell membrane</keyword>
<feature type="transmembrane region" description="Helical" evidence="17">
    <location>
        <begin position="545"/>
        <end position="568"/>
    </location>
</feature>
<keyword evidence="8" id="KW-0106">Calcium</keyword>
<keyword evidence="7" id="KW-0677">Repeat</keyword>
<keyword evidence="20" id="KW-1185">Reference proteome</keyword>
<dbReference type="Pfam" id="PF12796">
    <property type="entry name" value="Ank_2"/>
    <property type="match status" value="1"/>
</dbReference>
<accession>M3ZTB1</accession>
<name>M3ZTB1_XIPMA</name>
<feature type="region of interest" description="Disordered" evidence="16">
    <location>
        <begin position="1"/>
        <end position="51"/>
    </location>
</feature>
<evidence type="ECO:0000256" key="2">
    <source>
        <dbReference type="ARBA" id="ARBA00022448"/>
    </source>
</evidence>
<evidence type="ECO:0000256" key="17">
    <source>
        <dbReference type="SAM" id="Phobius"/>
    </source>
</evidence>
<dbReference type="PROSITE" id="PS50088">
    <property type="entry name" value="ANK_REPEAT"/>
    <property type="match status" value="1"/>
</dbReference>
<dbReference type="Gene3D" id="1.25.40.20">
    <property type="entry name" value="Ankyrin repeat-containing domain"/>
    <property type="match status" value="1"/>
</dbReference>
<dbReference type="STRING" id="8083.ENSXMAP00000031375"/>
<reference evidence="20" key="2">
    <citation type="journal article" date="2013" name="Nat. Genet.">
        <title>The genome of the platyfish, Xiphophorus maculatus, provides insights into evolutionary adaptation and several complex traits.</title>
        <authorList>
            <person name="Schartl M."/>
            <person name="Walter R.B."/>
            <person name="Shen Y."/>
            <person name="Garcia T."/>
            <person name="Catchen J."/>
            <person name="Amores A."/>
            <person name="Braasch I."/>
            <person name="Chalopin D."/>
            <person name="Volff J.N."/>
            <person name="Lesch K.P."/>
            <person name="Bisazza A."/>
            <person name="Minx P."/>
            <person name="Hillier L."/>
            <person name="Wilson R.K."/>
            <person name="Fuerstenberg S."/>
            <person name="Boore J."/>
            <person name="Searle S."/>
            <person name="Postlethwait J.H."/>
            <person name="Warren W.C."/>
        </authorList>
    </citation>
    <scope>NUCLEOTIDE SEQUENCE [LARGE SCALE GENOMIC DNA]</scope>
    <source>
        <strain evidence="20">JP 163 A</strain>
    </source>
</reference>
<evidence type="ECO:0000256" key="1">
    <source>
        <dbReference type="ARBA" id="ARBA00004651"/>
    </source>
</evidence>
<evidence type="ECO:0000256" key="8">
    <source>
        <dbReference type="ARBA" id="ARBA00022837"/>
    </source>
</evidence>
<keyword evidence="12 17" id="KW-0472">Membrane</keyword>
<evidence type="ECO:0000256" key="5">
    <source>
        <dbReference type="ARBA" id="ARBA00022673"/>
    </source>
</evidence>
<dbReference type="Ensembl" id="ENSXMAT00000032744.1">
    <property type="protein sequence ID" value="ENSXMAP00000031375.1"/>
    <property type="gene ID" value="ENSXMAG00000005434.2"/>
</dbReference>
<feature type="transmembrane region" description="Helical" evidence="17">
    <location>
        <begin position="629"/>
        <end position="652"/>
    </location>
</feature>
<reference evidence="19" key="3">
    <citation type="submission" date="2025-05" db="UniProtKB">
        <authorList>
            <consortium name="Ensembl"/>
        </authorList>
    </citation>
    <scope>IDENTIFICATION</scope>
    <source>
        <strain evidence="19">JP 163 A</strain>
    </source>
</reference>
<dbReference type="InterPro" id="IPR036770">
    <property type="entry name" value="Ankyrin_rpt-contain_sf"/>
</dbReference>
<evidence type="ECO:0000256" key="3">
    <source>
        <dbReference type="ARBA" id="ARBA00022475"/>
    </source>
</evidence>
<feature type="compositionally biased region" description="Basic and acidic residues" evidence="16">
    <location>
        <begin position="1"/>
        <end position="31"/>
    </location>
</feature>
<dbReference type="Proteomes" id="UP000002852">
    <property type="component" value="Unassembled WGS sequence"/>
</dbReference>
<feature type="domain" description="Ion transport" evidence="18">
    <location>
        <begin position="404"/>
        <end position="663"/>
    </location>
</feature>
<evidence type="ECO:0000256" key="10">
    <source>
        <dbReference type="ARBA" id="ARBA00023043"/>
    </source>
</evidence>
<evidence type="ECO:0000256" key="13">
    <source>
        <dbReference type="ARBA" id="ARBA00023303"/>
    </source>
</evidence>
<dbReference type="InterPro" id="IPR005821">
    <property type="entry name" value="Ion_trans_dom"/>
</dbReference>
<sequence length="779" mass="90010">MRKSELFDFHLEADDRTEEEKRKQKAPKKDGLASALGWSKEPPKAPMDTDYQEEMEPVKPQIRFNLNFDKEIRGEASQPKRDSSTFTIERLFEAVASRDVNKLDGLYQYLNQNMKKLSDSLYQSYGKTALMKALLHLKDGKNETIEELVDVSERIGDIKEFVNAAFTDSYYKGQTALHIAIERRSVSYVKLLVSKGADVHAKACGKFFQPHDGPNFYFGELPLSLAACTNQPDIVSYLMENEFPADAKMADSHGNTVLHALVLVADNSKENTEFVTAIYDRILKTNARLHPKIKLEEKENNDGLTPLKLAAKNGKIGVFSHILQREFQVNHFKHLSRKFTEWAYGPVHSSLYDLTSVDSYENNSVLEILIYGSEIPNRHEMLEKEPLSCLLEDKWKKFGCGMFFFNFLVYLVYLIIFTVVAYNKKDATQLPFIPDDAWDYLYVSGQLLTLLANCYFFVTGIIEMKRKRPKMQTLLIDGYYEILFFAQGLLFLVATVLYWAGRQEYLGFLVICLALSWVNVLYYSRGDKHMGIYSVMIQKMILSDILRFLFVYIVFLFGFSAAVVTLLIQPPPENRTGKGRQGFFATSKPDTECFTPSYRNISYTTLQLFKFTIGMGDMEFTQEYQYMEVFYVLLIGYIILTYILLLNMLIALMSRTVEKITTESASIWRLQRAVTIMDMERRLPCCLKKSFRSGVERKLCTAIGDDRRRCFRVEEMNWNKWNTNLVNISEDPGCCDLSQQPDLDSPSRGFNRGRSWRDIFMEGSWRRRRPPQSTEMSLL</sequence>
<evidence type="ECO:0000256" key="14">
    <source>
        <dbReference type="ARBA" id="ARBA00036634"/>
    </source>
</evidence>
<dbReference type="PRINTS" id="PR01768">
    <property type="entry name" value="TRPVRECEPTOR"/>
</dbReference>
<dbReference type="OMA" id="LERFACC"/>
<dbReference type="InterPro" id="IPR024862">
    <property type="entry name" value="TRPV"/>
</dbReference>
<keyword evidence="11" id="KW-0406">Ion transport</keyword>
<keyword evidence="13" id="KW-0407">Ion channel</keyword>
<evidence type="ECO:0000313" key="20">
    <source>
        <dbReference type="Proteomes" id="UP000002852"/>
    </source>
</evidence>
<evidence type="ECO:0000256" key="12">
    <source>
        <dbReference type="ARBA" id="ARBA00023136"/>
    </source>
</evidence>
<dbReference type="AlphaFoldDB" id="M3ZTB1"/>
<evidence type="ECO:0000256" key="7">
    <source>
        <dbReference type="ARBA" id="ARBA00022737"/>
    </source>
</evidence>
<keyword evidence="2" id="KW-0813">Transport</keyword>
<dbReference type="GO" id="GO:0005886">
    <property type="term" value="C:plasma membrane"/>
    <property type="evidence" value="ECO:0007669"/>
    <property type="project" value="UniProtKB-SubCell"/>
</dbReference>
<dbReference type="Pfam" id="PF00520">
    <property type="entry name" value="Ion_trans"/>
    <property type="match status" value="1"/>
</dbReference>
<dbReference type="InterPro" id="IPR008347">
    <property type="entry name" value="TrpV1-4"/>
</dbReference>
<comment type="subcellular location">
    <subcellularLocation>
        <location evidence="1">Cell membrane</location>
        <topology evidence="1">Multi-pass membrane protein</topology>
    </subcellularLocation>
</comment>
<dbReference type="Ensembl" id="ENSXMAT00000005460.2">
    <property type="protein sequence ID" value="ENSXMAP00000005454.2"/>
    <property type="gene ID" value="ENSXMAG00000005434.2"/>
</dbReference>
<dbReference type="InterPro" id="IPR002110">
    <property type="entry name" value="Ankyrin_rpt"/>
</dbReference>
<evidence type="ECO:0000259" key="18">
    <source>
        <dbReference type="Pfam" id="PF00520"/>
    </source>
</evidence>
<dbReference type="FunFam" id="1.25.40.20:FF:000018">
    <property type="entry name" value="Transient receptor potential cation channel subfamily V member 1"/>
    <property type="match status" value="1"/>
</dbReference>
<dbReference type="SMART" id="SM00248">
    <property type="entry name" value="ANK"/>
    <property type="match status" value="5"/>
</dbReference>
<evidence type="ECO:0000256" key="11">
    <source>
        <dbReference type="ARBA" id="ARBA00023065"/>
    </source>
</evidence>
<keyword evidence="6 17" id="KW-0812">Transmembrane</keyword>
<dbReference type="GO" id="GO:0098703">
    <property type="term" value="P:calcium ion import across plasma membrane"/>
    <property type="evidence" value="ECO:0007669"/>
    <property type="project" value="TreeGrafter"/>
</dbReference>
<feature type="transmembrane region" description="Helical" evidence="17">
    <location>
        <begin position="440"/>
        <end position="458"/>
    </location>
</feature>
<reference evidence="20" key="1">
    <citation type="submission" date="2012-01" db="EMBL/GenBank/DDBJ databases">
        <authorList>
            <person name="Walter R."/>
            <person name="Schartl M."/>
            <person name="Warren W."/>
        </authorList>
    </citation>
    <scope>NUCLEOTIDE SEQUENCE [LARGE SCALE GENOMIC DNA]</scope>
    <source>
        <strain evidence="20">JP 163 A</strain>
    </source>
</reference>
<evidence type="ECO:0000313" key="19">
    <source>
        <dbReference type="Ensembl" id="ENSXMAP00000005454.2"/>
    </source>
</evidence>
<keyword evidence="10 15" id="KW-0040">ANK repeat</keyword>
<evidence type="ECO:0000256" key="9">
    <source>
        <dbReference type="ARBA" id="ARBA00022989"/>
    </source>
</evidence>
<feature type="transmembrane region" description="Helical" evidence="17">
    <location>
        <begin position="398"/>
        <end position="420"/>
    </location>
</feature>
<dbReference type="PANTHER" id="PTHR10582:SF5">
    <property type="entry name" value="TRANSIENT RECEPTOR POTENTIAL CATION CHANNEL SUBFAMILY V MEMBER 2"/>
    <property type="match status" value="1"/>
</dbReference>
<dbReference type="PANTHER" id="PTHR10582">
    <property type="entry name" value="TRANSIENT RECEPTOR POTENTIAL ION CHANNEL PROTEIN"/>
    <property type="match status" value="1"/>
</dbReference>
<dbReference type="GO" id="GO:0005262">
    <property type="term" value="F:calcium channel activity"/>
    <property type="evidence" value="ECO:0007669"/>
    <property type="project" value="UniProtKB-KW"/>
</dbReference>
<dbReference type="eggNOG" id="KOG3676">
    <property type="taxonomic scope" value="Eukaryota"/>
</dbReference>
<feature type="transmembrane region" description="Helical" evidence="17">
    <location>
        <begin position="479"/>
        <end position="499"/>
    </location>
</feature>
<feature type="repeat" description="ANK" evidence="15">
    <location>
        <begin position="172"/>
        <end position="204"/>
    </location>
</feature>
<evidence type="ECO:0000256" key="15">
    <source>
        <dbReference type="PROSITE-ProRule" id="PRU00023"/>
    </source>
</evidence>
<keyword evidence="4" id="KW-0109">Calcium transport</keyword>
<organism evidence="19 20">
    <name type="scientific">Xiphophorus maculatus</name>
    <name type="common">Southern platyfish</name>
    <name type="synonym">Platypoecilus maculatus</name>
    <dbReference type="NCBI Taxonomy" id="8083"/>
    <lineage>
        <taxon>Eukaryota</taxon>
        <taxon>Metazoa</taxon>
        <taxon>Chordata</taxon>
        <taxon>Craniata</taxon>
        <taxon>Vertebrata</taxon>
        <taxon>Euteleostomi</taxon>
        <taxon>Actinopterygii</taxon>
        <taxon>Neopterygii</taxon>
        <taxon>Teleostei</taxon>
        <taxon>Neoteleostei</taxon>
        <taxon>Acanthomorphata</taxon>
        <taxon>Ovalentaria</taxon>
        <taxon>Atherinomorphae</taxon>
        <taxon>Cyprinodontiformes</taxon>
        <taxon>Poeciliidae</taxon>
        <taxon>Poeciliinae</taxon>
        <taxon>Xiphophorus</taxon>
    </lineage>
</organism>
<keyword evidence="5" id="KW-0107">Calcium channel</keyword>
<evidence type="ECO:0000256" key="6">
    <source>
        <dbReference type="ARBA" id="ARBA00022692"/>
    </source>
</evidence>
<comment type="catalytic activity">
    <reaction evidence="14">
        <text>Ca(2+)(in) = Ca(2+)(out)</text>
        <dbReference type="Rhea" id="RHEA:29671"/>
        <dbReference type="ChEBI" id="CHEBI:29108"/>
    </reaction>
</comment>
<feature type="transmembrane region" description="Helical" evidence="17">
    <location>
        <begin position="505"/>
        <end position="524"/>
    </location>
</feature>